<feature type="compositionally biased region" description="Low complexity" evidence="2">
    <location>
        <begin position="304"/>
        <end position="323"/>
    </location>
</feature>
<evidence type="ECO:0000256" key="2">
    <source>
        <dbReference type="SAM" id="MobiDB-lite"/>
    </source>
</evidence>
<gene>
    <name evidence="4" type="ORF">EOD39_9512</name>
</gene>
<dbReference type="Proteomes" id="UP000289886">
    <property type="component" value="Unassembled WGS sequence"/>
</dbReference>
<comment type="caution">
    <text evidence="4">The sequence shown here is derived from an EMBL/GenBank/DDBJ whole genome shotgun (WGS) entry which is preliminary data.</text>
</comment>
<evidence type="ECO:0000259" key="3">
    <source>
        <dbReference type="Pfam" id="PF15082"/>
    </source>
</evidence>
<feature type="coiled-coil region" evidence="1">
    <location>
        <begin position="1754"/>
        <end position="1806"/>
    </location>
</feature>
<feature type="coiled-coil region" evidence="1">
    <location>
        <begin position="1999"/>
        <end position="2026"/>
    </location>
</feature>
<feature type="compositionally biased region" description="Low complexity" evidence="2">
    <location>
        <begin position="1017"/>
        <end position="1031"/>
    </location>
</feature>
<evidence type="ECO:0000313" key="4">
    <source>
        <dbReference type="EMBL" id="RXM28684.1"/>
    </source>
</evidence>
<organism evidence="4 5">
    <name type="scientific">Acipenser ruthenus</name>
    <name type="common">Sterlet sturgeon</name>
    <dbReference type="NCBI Taxonomy" id="7906"/>
    <lineage>
        <taxon>Eukaryota</taxon>
        <taxon>Metazoa</taxon>
        <taxon>Chordata</taxon>
        <taxon>Craniata</taxon>
        <taxon>Vertebrata</taxon>
        <taxon>Euteleostomi</taxon>
        <taxon>Actinopterygii</taxon>
        <taxon>Chondrostei</taxon>
        <taxon>Acipenseriformes</taxon>
        <taxon>Acipenseridae</taxon>
        <taxon>Acipenser</taxon>
    </lineage>
</organism>
<proteinExistence type="predicted"/>
<dbReference type="Pfam" id="PF15082">
    <property type="entry name" value="DUF4549"/>
    <property type="match status" value="1"/>
</dbReference>
<feature type="region of interest" description="Disordered" evidence="2">
    <location>
        <begin position="1008"/>
        <end position="1032"/>
    </location>
</feature>
<dbReference type="InterPro" id="IPR040401">
    <property type="entry name" value="CCDC162"/>
</dbReference>
<keyword evidence="1" id="KW-0175">Coiled coil</keyword>
<dbReference type="PANTHER" id="PTHR33331:SF13">
    <property type="entry name" value="COILED-COIL DOMAIN CONTAINING 162"/>
    <property type="match status" value="1"/>
</dbReference>
<reference evidence="4 5" key="1">
    <citation type="submission" date="2019-01" db="EMBL/GenBank/DDBJ databases">
        <title>Draft Genome and Complete Hox-Cluster Characterization of the Sterlet Sturgeon (Acipenser ruthenus).</title>
        <authorList>
            <person name="Wei Q."/>
        </authorList>
    </citation>
    <scope>NUCLEOTIDE SEQUENCE [LARGE SCALE GENOMIC DNA]</scope>
    <source>
        <strain evidence="4">WHYD16114868_AA</strain>
        <tissue evidence="4">Blood</tissue>
    </source>
</reference>
<dbReference type="PANTHER" id="PTHR33331">
    <property type="entry name" value="COILED-COIL DOMAIN-CONTAINING PROTEIN 162"/>
    <property type="match status" value="1"/>
</dbReference>
<dbReference type="EMBL" id="SCEB01215596">
    <property type="protein sequence ID" value="RXM28684.1"/>
    <property type="molecule type" value="Genomic_DNA"/>
</dbReference>
<evidence type="ECO:0000313" key="5">
    <source>
        <dbReference type="Proteomes" id="UP000289886"/>
    </source>
</evidence>
<evidence type="ECO:0000256" key="1">
    <source>
        <dbReference type="SAM" id="Coils"/>
    </source>
</evidence>
<accession>A0A444U0J2</accession>
<keyword evidence="5" id="KW-1185">Reference proteome</keyword>
<feature type="region of interest" description="Disordered" evidence="2">
    <location>
        <begin position="300"/>
        <end position="334"/>
    </location>
</feature>
<feature type="domain" description="DUF4549" evidence="3">
    <location>
        <begin position="8"/>
        <end position="148"/>
    </location>
</feature>
<sequence length="2186" mass="251257">MFEMAEDYKISSTEKLQLMEKELAVQLVELKTEIEENGVLQGTPARSYSSVPIPKDISYFRKERELILRKGLQVAEARPVAAQADVMERELESCLRQEYTPESLPLLLHQFYTDRISQLVQFKYLCMLRWRRFCQHSGIIEQLYPLYKKQLEYIMKEYDDTVQRARRLSVARESFLTEKGTPVNAVTQEDLVIYLQWLVCHLQSVKTIHNYLRITAKHDPWQQKMITKLKQDRSVDELLHLHSKFFQVSDPDRLMEALKEHAATVFEPEPIQPLSVTSHPTGQHTNQIWKRIYSSPDLFQAPIPEESSQPESNEQESESVNQSKRPGSQKKKKEEGYCYMDTMQLLGLDEGKEENIKDPVMMRGAYLSFLYLRHLRIRELQRICLGFLNYFRSVERTLTFSIAGLSLDGMKLTKTAEDSCWVNAARGGSGTAGGLGSHQYLHNTPADYKVHSAEFMEFPEVENYDDFYTTEDSYIHTQDQRGVYIMYDEAVKDLQELENVLLLVASQYIEKDKGHKANRQSHSSACLQAPGTNLNFWAHVDVDRFAVLLELWTCEVAFLKNKQQLLDCYFEAYQHVLDHEERFALAQVITDIMHKRPRLEISSQYFVTAYEEECVCLQYHQQLIRDILNKQLLDCYFEAYQHVLDHEERFALAQVITDIMHKRPRLEISSQYFVTAYEEECVCLQYHQQLIRDILNKQIDEQRQYVQRVWRDGQKGNVYEFGLPPNYTPKQLIAINNNSSALRNVFLLEFHPSLGLASRIPQALNQAYSELCQLRRPQSVQESVALEKQLLQLAVEKWQALEPPGASYSTPVQKDLFSGIFFEDPFFVRDVGFSALEFAEEGEKKQGREKQAFIVETFSRLLELITLRHRLIESASETSQLAQLYRTFSAEMGFNEFHLYLRPVQFEFAAHREKADQPPPVFITALLEDDSQVDRYTPSSLLLGIQEIDENQIGKFSFRTQEAVLQLLSTSGIENMQVVLACQVTQKNALIGAVKQASLCHQAQQLSQKVDDTQVQRGSAGSWSRGSSATGPNSLAAKELESQFTAPGISSISARPKLGAGARRRPPEAFVSIQLEKAGPRDVMLNTFISKKQAMGTIMKSPEEAQKVKRGLILEFCQKFCHRMCQYSLRGQIIEYYNSLAALLEDIPSIRDTYFMLGQPHERKGERDSEEGLNSDPRCFQRRPRCLLSGDGESFLNLWFIPHFSEVLIMFKSLEENTCHRSLQQTLQIVGALHDIVSYLVSFARLGNYSAISRSRKPKQLTADWGGTEGIGAELQGIQKQIDDLCDPASPQEVGKLLHLRRDVLFLQFDTGVRHLIREAFLAAGNKEAYQTVTDNMYHALPALSTSLVSSVCSSQITVPQPLDPISVRLCLSGLNDRNRNVANGEILGVSLLMEDVLQSSQDMINFSLQGWEEDNNSKVTEMQLAISGVAELEDQLSPVEGKVSSFQALLQDHIEVYTLLRAFLVLWKQLEVFKAEWGRQRLCVEDINTVSLYKQFSKIYSGVAELEDQLSPVEGKVSSFQALLQDHIEVYTLLRAFLVLWKQLEVFKAEWGRQRLCVEDINTVSLYKQFSKIYRVEILYPTMKVIARQLGKEDKFEGLVSDTQPILLPKGASEVETKTHQLHKLLESLEGHMIHAVQKKILKELTLVISERARQDTGLPAELWKHPVMKESFSAVRPQIVESFLQTLLERCEENKDKLTFTKDHLEACLTSLACDVMARERSNFETYSMFYENILQQEHQLLYQKEQDLKTLEESKTQCEGLEGQTADLSHEMIVEITALRAKLSNLEEEKQSLREEVRKEVQHEYEELVRSMFVACYHLQVKLDEYHVRMNQDVSDLVTEVRREGVENIIKLKKKYGSTKDDEALKGTLARQEELQALRGENSRLEGLLCKLKSLGCWRQTVKQGQLRKQLRQHQQEAVLHKKECLAVKMVAEEEEILLQQELEAVRQALSKCQKEYMTIKKQLGKQRQLLKESEHRAAEETRSRQHLDSMKAANLWRLLEDVEEKEKQLQVLTGELENNSKTTQLQNQKTDKEIRQVKSQLSLERSLKQDAFQRVDELQSQVYDIEATLSQRNSSAGVIKKPLMSRRASSITSIRPGSASWNLLSTHSAFVLSRDYQQPSPTLDRKAVNSIGTTGKDTRLQRPKTVPIRLRNKVAEALLPDLEEVNPHRLITQLQDLRLSKK</sequence>
<dbReference type="InterPro" id="IPR029376">
    <property type="entry name" value="DUF4549"/>
</dbReference>
<protein>
    <submittedName>
        <fullName evidence="4">Coiled-coil domain-containing protein 162</fullName>
    </submittedName>
</protein>
<name>A0A444U0J2_ACIRT</name>